<reference evidence="3" key="1">
    <citation type="journal article" date="2023" name="Mol. Phylogenet. Evol.">
        <title>Genome-scale phylogeny and comparative genomics of the fungal order Sordariales.</title>
        <authorList>
            <person name="Hensen N."/>
            <person name="Bonometti L."/>
            <person name="Westerberg I."/>
            <person name="Brannstrom I.O."/>
            <person name="Guillou S."/>
            <person name="Cros-Aarteil S."/>
            <person name="Calhoun S."/>
            <person name="Haridas S."/>
            <person name="Kuo A."/>
            <person name="Mondo S."/>
            <person name="Pangilinan J."/>
            <person name="Riley R."/>
            <person name="LaButti K."/>
            <person name="Andreopoulos B."/>
            <person name="Lipzen A."/>
            <person name="Chen C."/>
            <person name="Yan M."/>
            <person name="Daum C."/>
            <person name="Ng V."/>
            <person name="Clum A."/>
            <person name="Steindorff A."/>
            <person name="Ohm R.A."/>
            <person name="Martin F."/>
            <person name="Silar P."/>
            <person name="Natvig D.O."/>
            <person name="Lalanne C."/>
            <person name="Gautier V."/>
            <person name="Ament-Velasquez S.L."/>
            <person name="Kruys A."/>
            <person name="Hutchinson M.I."/>
            <person name="Powell A.J."/>
            <person name="Barry K."/>
            <person name="Miller A.N."/>
            <person name="Grigoriev I.V."/>
            <person name="Debuchy R."/>
            <person name="Gladieux P."/>
            <person name="Hiltunen Thoren M."/>
            <person name="Johannesson H."/>
        </authorList>
    </citation>
    <scope>NUCLEOTIDE SEQUENCE</scope>
    <source>
        <strain evidence="3">PSN309</strain>
    </source>
</reference>
<dbReference type="Pfam" id="PF13424">
    <property type="entry name" value="TPR_12"/>
    <property type="match status" value="2"/>
</dbReference>
<dbReference type="Gene3D" id="3.40.50.300">
    <property type="entry name" value="P-loop containing nucleotide triphosphate hydrolases"/>
    <property type="match status" value="1"/>
</dbReference>
<dbReference type="PROSITE" id="PS50005">
    <property type="entry name" value="TPR"/>
    <property type="match status" value="1"/>
</dbReference>
<sequence>MTEMVVDRLGFTLLSDPGESGGEGCHKVNIILIHGLRGHPQDTWEDDRARTTSVTPWRRRISFFKLGEDVENRPESSTATATPRKVFWPRDYLVRDLPEARIWTYGYNADVLGGMFQANNMNSVSQHAQDLALQLERQIQNQDPIVFVAHSLGGVIVKDALNQSVFCQTRTKFIMFLGTPHRGSSVAGLGVTLANLARLAFQNPNKKLLEEIKLHGDLLQRIHDAFKRTIQQNTDIRIHSFQEGRAMSVGGRKVVDDHSSKLDLLPSIEKVETLDADHRAMARCGSDSDPQYQAICGVLRGFIDKSTTPIDSSHRPEPSVKGKLPEVCAEPSSPETIKPIFLVPYTRNDRFVGRKSILDYLQQQTFTTDCQIRTALFGLGGVGKSQIALEYAYWIRAKEPAIAVYWVHASNAERFRQSFVSIAHQHNIPRCDTTQDVLLLVKEWLVNKAHGHWLMIIDNADNFSLFCEEPGQLKRYLPECSHGRVLVTTRDKQVAVRLTKGRALLEVKEMTVKEASELMHAELTGIEPVPTEEEISNLSSELEQLPLAIAQASAFIRENSVTLQRYLELLHGNDLDFLECLNHDFEPVGRDSEIPHAITKTWILSFEQIRNRSPLAGEILCLMSLMDRQAIPTKLLSIYLEYQKFEVKERHGDEVTRRFKFLAFDQNYKSTKSDRTAILELVKALGILKAFSFVAEDTHHGLNMHRLVQLVTRKWIEARGDLEKMVTQAMVSVAVATPERNWPEYRSYVPHVTALLKLETACRGDNGLLAKAMILREHGFYHFFFSHSNLQAERELSDSAELIRLILGEEDDRTLEALLQKGRLLCFNNRSDEAEILFRKVLETRMKTLGENHEDTLRSMCYLAKVYCARHRWSEALALQTEALRKLTEQHGYKSTRALHIMRRLATMYSNWQEIQALEVPTLSQSQILPKERDTDYGEALSSALDSKSFSSNEEYFKKWEAVADTAFQTSRQVLGDRHMVTLESAYELALLREKQKFLGDAECILRKYYPISIEMHGEGYDLTSRLRYLLVKVIMKQGDITAAARLLEDNLARMRQAHGLGNYSGIDCMVQLAGLYRDLERPDDAENMARWALVAVERVHGAESTTSEVTEALEQLGGMYGKMNRLAEAEKLFLRVLEIRQKTLGDDHNGTLVAMFNLVLTWKKQGQAGKAINLMNDCWQRQKRILGPENIKTLRVAGELVGIYIDSDQLLEAEGLGKYVWETRKQTLGGDHVDTLLSMHNLAVTWARQGRLEKAIDLVEDCWQCRVRVLGPDHEFTIGSRERLENCQEHRRNEPWNRAMWAADLFDEEF</sequence>
<evidence type="ECO:0000256" key="2">
    <source>
        <dbReference type="SAM" id="MobiDB-lite"/>
    </source>
</evidence>
<dbReference type="SUPFAM" id="SSF53474">
    <property type="entry name" value="alpha/beta-Hydrolases"/>
    <property type="match status" value="1"/>
</dbReference>
<reference evidence="3" key="2">
    <citation type="submission" date="2023-05" db="EMBL/GenBank/DDBJ databases">
        <authorList>
            <consortium name="Lawrence Berkeley National Laboratory"/>
            <person name="Steindorff A."/>
            <person name="Hensen N."/>
            <person name="Bonometti L."/>
            <person name="Westerberg I."/>
            <person name="Brannstrom I.O."/>
            <person name="Guillou S."/>
            <person name="Cros-Aarteil S."/>
            <person name="Calhoun S."/>
            <person name="Haridas S."/>
            <person name="Kuo A."/>
            <person name="Mondo S."/>
            <person name="Pangilinan J."/>
            <person name="Riley R."/>
            <person name="Labutti K."/>
            <person name="Andreopoulos B."/>
            <person name="Lipzen A."/>
            <person name="Chen C."/>
            <person name="Yanf M."/>
            <person name="Daum C."/>
            <person name="Ng V."/>
            <person name="Clum A."/>
            <person name="Ohm R."/>
            <person name="Martin F."/>
            <person name="Silar P."/>
            <person name="Natvig D."/>
            <person name="Lalanne C."/>
            <person name="Gautier V."/>
            <person name="Ament-Velasquez S.L."/>
            <person name="Kruys A."/>
            <person name="Hutchinson M.I."/>
            <person name="Powell A.J."/>
            <person name="Barry K."/>
            <person name="Miller A.N."/>
            <person name="Grigoriev I.V."/>
            <person name="Debuchy R."/>
            <person name="Gladieux P."/>
            <person name="Thoren M.H."/>
            <person name="Johannesson H."/>
        </authorList>
    </citation>
    <scope>NUCLEOTIDE SEQUENCE</scope>
    <source>
        <strain evidence="3">PSN309</strain>
    </source>
</reference>
<dbReference type="InterPro" id="IPR027417">
    <property type="entry name" value="P-loop_NTPase"/>
</dbReference>
<evidence type="ECO:0000256" key="1">
    <source>
        <dbReference type="PROSITE-ProRule" id="PRU00339"/>
    </source>
</evidence>
<comment type="caution">
    <text evidence="3">The sequence shown here is derived from an EMBL/GenBank/DDBJ whole genome shotgun (WGS) entry which is preliminary data.</text>
</comment>
<dbReference type="InterPro" id="IPR053137">
    <property type="entry name" value="NLR-like"/>
</dbReference>
<dbReference type="PANTHER" id="PTHR46082">
    <property type="entry name" value="ATP/GTP-BINDING PROTEIN-RELATED"/>
    <property type="match status" value="1"/>
</dbReference>
<protein>
    <recommendedName>
        <fullName evidence="5">NB-ARC domain-containing protein</fullName>
    </recommendedName>
</protein>
<dbReference type="Proteomes" id="UP001302126">
    <property type="component" value="Unassembled WGS sequence"/>
</dbReference>
<dbReference type="Gene3D" id="1.25.40.10">
    <property type="entry name" value="Tetratricopeptide repeat domain"/>
    <property type="match status" value="3"/>
</dbReference>
<dbReference type="PANTHER" id="PTHR46082:SF10">
    <property type="entry name" value="NB-ARC DOMAIN-CONTAINING PROTEIN"/>
    <property type="match status" value="1"/>
</dbReference>
<name>A0AAN6WXK5_9PEZI</name>
<feature type="region of interest" description="Disordered" evidence="2">
    <location>
        <begin position="307"/>
        <end position="331"/>
    </location>
</feature>
<dbReference type="EMBL" id="MU864371">
    <property type="protein sequence ID" value="KAK4189806.1"/>
    <property type="molecule type" value="Genomic_DNA"/>
</dbReference>
<dbReference type="InterPro" id="IPR011990">
    <property type="entry name" value="TPR-like_helical_dom_sf"/>
</dbReference>
<proteinExistence type="predicted"/>
<dbReference type="SMART" id="SM00028">
    <property type="entry name" value="TPR"/>
    <property type="match status" value="4"/>
</dbReference>
<dbReference type="Pfam" id="PF13374">
    <property type="entry name" value="TPR_10"/>
    <property type="match status" value="2"/>
</dbReference>
<dbReference type="InterPro" id="IPR019734">
    <property type="entry name" value="TPR_rpt"/>
</dbReference>
<dbReference type="SUPFAM" id="SSF52540">
    <property type="entry name" value="P-loop containing nucleoside triphosphate hydrolases"/>
    <property type="match status" value="1"/>
</dbReference>
<evidence type="ECO:0008006" key="5">
    <source>
        <dbReference type="Google" id="ProtNLM"/>
    </source>
</evidence>
<keyword evidence="4" id="KW-1185">Reference proteome</keyword>
<organism evidence="3 4">
    <name type="scientific">Podospora australis</name>
    <dbReference type="NCBI Taxonomy" id="1536484"/>
    <lineage>
        <taxon>Eukaryota</taxon>
        <taxon>Fungi</taxon>
        <taxon>Dikarya</taxon>
        <taxon>Ascomycota</taxon>
        <taxon>Pezizomycotina</taxon>
        <taxon>Sordariomycetes</taxon>
        <taxon>Sordariomycetidae</taxon>
        <taxon>Sordariales</taxon>
        <taxon>Podosporaceae</taxon>
        <taxon>Podospora</taxon>
    </lineage>
</organism>
<accession>A0AAN6WXK5</accession>
<keyword evidence="1" id="KW-0802">TPR repeat</keyword>
<feature type="compositionally biased region" description="Basic and acidic residues" evidence="2">
    <location>
        <begin position="312"/>
        <end position="324"/>
    </location>
</feature>
<dbReference type="InterPro" id="IPR029058">
    <property type="entry name" value="AB_hydrolase_fold"/>
</dbReference>
<dbReference type="Gene3D" id="3.40.50.1820">
    <property type="entry name" value="alpha/beta hydrolase"/>
    <property type="match status" value="1"/>
</dbReference>
<gene>
    <name evidence="3" type="ORF">QBC35DRAFT_491824</name>
</gene>
<evidence type="ECO:0000313" key="4">
    <source>
        <dbReference type="Proteomes" id="UP001302126"/>
    </source>
</evidence>
<feature type="repeat" description="TPR" evidence="1">
    <location>
        <begin position="1111"/>
        <end position="1144"/>
    </location>
</feature>
<dbReference type="SUPFAM" id="SSF48452">
    <property type="entry name" value="TPR-like"/>
    <property type="match status" value="2"/>
</dbReference>
<evidence type="ECO:0000313" key="3">
    <source>
        <dbReference type="EMBL" id="KAK4189806.1"/>
    </source>
</evidence>